<proteinExistence type="predicted"/>
<gene>
    <name evidence="1" type="ORF">COCHEDRAFT_1122371</name>
</gene>
<dbReference type="AlphaFoldDB" id="M2SH21"/>
<keyword evidence="2" id="KW-1185">Reference proteome</keyword>
<feature type="non-terminal residue" evidence="1">
    <location>
        <position position="1"/>
    </location>
</feature>
<reference evidence="2" key="2">
    <citation type="journal article" date="2013" name="PLoS Genet.">
        <title>Comparative genome structure, secondary metabolite, and effector coding capacity across Cochliobolus pathogens.</title>
        <authorList>
            <person name="Condon B.J."/>
            <person name="Leng Y."/>
            <person name="Wu D."/>
            <person name="Bushley K.E."/>
            <person name="Ohm R.A."/>
            <person name="Otillar R."/>
            <person name="Martin J."/>
            <person name="Schackwitz W."/>
            <person name="Grimwood J."/>
            <person name="MohdZainudin N."/>
            <person name="Xue C."/>
            <person name="Wang R."/>
            <person name="Manning V.A."/>
            <person name="Dhillon B."/>
            <person name="Tu Z.J."/>
            <person name="Steffenson B.J."/>
            <person name="Salamov A."/>
            <person name="Sun H."/>
            <person name="Lowry S."/>
            <person name="LaButti K."/>
            <person name="Han J."/>
            <person name="Copeland A."/>
            <person name="Lindquist E."/>
            <person name="Barry K."/>
            <person name="Schmutz J."/>
            <person name="Baker S.E."/>
            <person name="Ciuffetti L.M."/>
            <person name="Grigoriev I.V."/>
            <person name="Zhong S."/>
            <person name="Turgeon B.G."/>
        </authorList>
    </citation>
    <scope>NUCLEOTIDE SEQUENCE [LARGE SCALE GENOMIC DNA]</scope>
    <source>
        <strain evidence="2">C5 / ATCC 48332 / race O</strain>
    </source>
</reference>
<dbReference type="HOGENOM" id="CLU_2948000_0_0_1"/>
<accession>M2SH21</accession>
<dbReference type="EMBL" id="KB445632">
    <property type="protein sequence ID" value="EMD84675.1"/>
    <property type="molecule type" value="Genomic_DNA"/>
</dbReference>
<evidence type="ECO:0000313" key="1">
    <source>
        <dbReference type="EMBL" id="EMD84675.1"/>
    </source>
</evidence>
<dbReference type="Proteomes" id="UP000016936">
    <property type="component" value="Unassembled WGS sequence"/>
</dbReference>
<evidence type="ECO:0000313" key="2">
    <source>
        <dbReference type="Proteomes" id="UP000016936"/>
    </source>
</evidence>
<reference evidence="1 2" key="1">
    <citation type="journal article" date="2012" name="PLoS Pathog.">
        <title>Diverse lifestyles and strategies of plant pathogenesis encoded in the genomes of eighteen Dothideomycetes fungi.</title>
        <authorList>
            <person name="Ohm R.A."/>
            <person name="Feau N."/>
            <person name="Henrissat B."/>
            <person name="Schoch C.L."/>
            <person name="Horwitz B.A."/>
            <person name="Barry K.W."/>
            <person name="Condon B.J."/>
            <person name="Copeland A.C."/>
            <person name="Dhillon B."/>
            <person name="Glaser F."/>
            <person name="Hesse C.N."/>
            <person name="Kosti I."/>
            <person name="LaButti K."/>
            <person name="Lindquist E.A."/>
            <person name="Lucas S."/>
            <person name="Salamov A.A."/>
            <person name="Bradshaw R.E."/>
            <person name="Ciuffetti L."/>
            <person name="Hamelin R.C."/>
            <person name="Kema G.H.J."/>
            <person name="Lawrence C."/>
            <person name="Scott J.A."/>
            <person name="Spatafora J.W."/>
            <person name="Turgeon B.G."/>
            <person name="de Wit P.J.G.M."/>
            <person name="Zhong S."/>
            <person name="Goodwin S.B."/>
            <person name="Grigoriev I.V."/>
        </authorList>
    </citation>
    <scope>NUCLEOTIDE SEQUENCE [LARGE SCALE GENOMIC DNA]</scope>
    <source>
        <strain evidence="2">C5 / ATCC 48332 / race O</strain>
    </source>
</reference>
<organism evidence="1 2">
    <name type="scientific">Cochliobolus heterostrophus (strain C5 / ATCC 48332 / race O)</name>
    <name type="common">Southern corn leaf blight fungus</name>
    <name type="synonym">Bipolaris maydis</name>
    <dbReference type="NCBI Taxonomy" id="701091"/>
    <lineage>
        <taxon>Eukaryota</taxon>
        <taxon>Fungi</taxon>
        <taxon>Dikarya</taxon>
        <taxon>Ascomycota</taxon>
        <taxon>Pezizomycotina</taxon>
        <taxon>Dothideomycetes</taxon>
        <taxon>Pleosporomycetidae</taxon>
        <taxon>Pleosporales</taxon>
        <taxon>Pleosporineae</taxon>
        <taxon>Pleosporaceae</taxon>
        <taxon>Bipolaris</taxon>
    </lineage>
</organism>
<protein>
    <submittedName>
        <fullName evidence="1">Uncharacterized protein</fullName>
    </submittedName>
</protein>
<name>M2SH21_COCH5</name>
<sequence length="60" mass="7414">KVDNYYYSIISAKEYNIKNYRIYRAIKLKVIITRNEEAKFNKRVYEGRYTILEYLLELLL</sequence>